<dbReference type="EC" id="1.1.1.100" evidence="3"/>
<keyword evidence="4" id="KW-1185">Reference proteome</keyword>
<dbReference type="PRINTS" id="PR00080">
    <property type="entry name" value="SDRFAMILY"/>
</dbReference>
<dbReference type="InterPro" id="IPR057326">
    <property type="entry name" value="KR_dom"/>
</dbReference>
<keyword evidence="3" id="KW-0560">Oxidoreductase</keyword>
<evidence type="ECO:0000259" key="2">
    <source>
        <dbReference type="SMART" id="SM00822"/>
    </source>
</evidence>
<dbReference type="Pfam" id="PF13561">
    <property type="entry name" value="adh_short_C2"/>
    <property type="match status" value="1"/>
</dbReference>
<dbReference type="GO" id="GO:0004316">
    <property type="term" value="F:3-oxoacyl-[acyl-carrier-protein] reductase (NADPH) activity"/>
    <property type="evidence" value="ECO:0007669"/>
    <property type="project" value="UniProtKB-EC"/>
</dbReference>
<accession>A0ABS4RU78</accession>
<comment type="caution">
    <text evidence="3">The sequence shown here is derived from an EMBL/GenBank/DDBJ whole genome shotgun (WGS) entry which is preliminary data.</text>
</comment>
<gene>
    <name evidence="3" type="ORF">J2Z28_003091</name>
</gene>
<dbReference type="PANTHER" id="PTHR42879">
    <property type="entry name" value="3-OXOACYL-(ACYL-CARRIER-PROTEIN) REDUCTASE"/>
    <property type="match status" value="1"/>
</dbReference>
<evidence type="ECO:0000313" key="4">
    <source>
        <dbReference type="Proteomes" id="UP000810207"/>
    </source>
</evidence>
<dbReference type="InterPro" id="IPR050259">
    <property type="entry name" value="SDR"/>
</dbReference>
<dbReference type="SMART" id="SM00822">
    <property type="entry name" value="PKS_KR"/>
    <property type="match status" value="1"/>
</dbReference>
<reference evidence="3 4" key="1">
    <citation type="submission" date="2021-03" db="EMBL/GenBank/DDBJ databases">
        <title>Genomic Encyclopedia of Type Strains, Phase IV (KMG-IV): sequencing the most valuable type-strain genomes for metagenomic binning, comparative biology and taxonomic classification.</title>
        <authorList>
            <person name="Goeker M."/>
        </authorList>
    </citation>
    <scope>NUCLEOTIDE SEQUENCE [LARGE SCALE GENOMIC DNA]</scope>
    <source>
        <strain evidence="3 4">DSM 21292</strain>
    </source>
</reference>
<feature type="domain" description="Ketoreductase" evidence="2">
    <location>
        <begin position="6"/>
        <end position="191"/>
    </location>
</feature>
<evidence type="ECO:0000313" key="3">
    <source>
        <dbReference type="EMBL" id="MBP2246443.1"/>
    </source>
</evidence>
<organism evidence="3 4">
    <name type="scientific">Paenibacillus xylanexedens</name>
    <dbReference type="NCBI Taxonomy" id="528191"/>
    <lineage>
        <taxon>Bacteria</taxon>
        <taxon>Bacillati</taxon>
        <taxon>Bacillota</taxon>
        <taxon>Bacilli</taxon>
        <taxon>Bacillales</taxon>
        <taxon>Paenibacillaceae</taxon>
        <taxon>Paenibacillus</taxon>
    </lineage>
</organism>
<name>A0ABS4RU78_PAEXY</name>
<dbReference type="PANTHER" id="PTHR42879:SF2">
    <property type="entry name" value="3-OXOACYL-[ACYL-CARRIER-PROTEIN] REDUCTASE FABG"/>
    <property type="match status" value="1"/>
</dbReference>
<dbReference type="PROSITE" id="PS00061">
    <property type="entry name" value="ADH_SHORT"/>
    <property type="match status" value="1"/>
</dbReference>
<dbReference type="InterPro" id="IPR020904">
    <property type="entry name" value="Sc_DH/Rdtase_CS"/>
</dbReference>
<dbReference type="SUPFAM" id="SSF51735">
    <property type="entry name" value="NAD(P)-binding Rossmann-fold domains"/>
    <property type="match status" value="1"/>
</dbReference>
<dbReference type="Gene3D" id="3.40.50.720">
    <property type="entry name" value="NAD(P)-binding Rossmann-like Domain"/>
    <property type="match status" value="1"/>
</dbReference>
<dbReference type="Proteomes" id="UP000810207">
    <property type="component" value="Unassembled WGS sequence"/>
</dbReference>
<dbReference type="EMBL" id="JAGIKV010000010">
    <property type="protein sequence ID" value="MBP2246443.1"/>
    <property type="molecule type" value="Genomic_DNA"/>
</dbReference>
<comment type="similarity">
    <text evidence="1">Belongs to the short-chain dehydrogenases/reductases (SDR) family.</text>
</comment>
<evidence type="ECO:0000256" key="1">
    <source>
        <dbReference type="ARBA" id="ARBA00006484"/>
    </source>
</evidence>
<proteinExistence type="inferred from homology"/>
<dbReference type="InterPro" id="IPR036291">
    <property type="entry name" value="NAD(P)-bd_dom_sf"/>
</dbReference>
<dbReference type="InterPro" id="IPR002347">
    <property type="entry name" value="SDR_fam"/>
</dbReference>
<dbReference type="RefSeq" id="WP_211083074.1">
    <property type="nucleotide sequence ID" value="NZ_CBCSLC010000027.1"/>
</dbReference>
<dbReference type="PRINTS" id="PR00081">
    <property type="entry name" value="GDHRDH"/>
</dbReference>
<sequence>MTFRDHVVVVTGVSRGIGRAIALRFIAEGAIVAGIYVRDDAAADRLTEEVSAAGGRMRLFKGSVADHAFVADVMKEVFDTFGRVDVLINNAGRSSDQMALRMEEQQWNEVLDTNYVGACYCSQEAVSYMVLQDSGSIINLVSVSGIYGREGQSNYAASKGALMGLTKLYARLYASNNIQVSAIAPGMIDTEMTGEVSQEKLNDFLRHTLTGRQGSAEEVAEAVIYLAGPAARYHTGQTLKLDGGFLR</sequence>
<protein>
    <submittedName>
        <fullName evidence="3">3-oxoacyl-[acyl-carrier protein] reductase</fullName>
        <ecNumber evidence="3">1.1.1.100</ecNumber>
    </submittedName>
</protein>